<accession>A0AA40X714</accession>
<reference evidence="2" key="2">
    <citation type="submission" date="2022-09" db="EMBL/GenBank/DDBJ databases">
        <title>Rouxiella aceris sp. nov., isolated from tree sap and emended description of the genus Rhouxiella.</title>
        <authorList>
            <person name="Kim I.S."/>
        </authorList>
    </citation>
    <scope>NUCLEOTIDE SEQUENCE</scope>
    <source>
        <strain evidence="2">SAP-2</strain>
    </source>
</reference>
<keyword evidence="1" id="KW-0812">Transmembrane</keyword>
<gene>
    <name evidence="2" type="ORF">ITX54_24620</name>
</gene>
<proteinExistence type="predicted"/>
<name>A0AA40X714_9GAMM</name>
<evidence type="ECO:0000313" key="3">
    <source>
        <dbReference type="Proteomes" id="UP000705283"/>
    </source>
</evidence>
<keyword evidence="1" id="KW-0472">Membrane</keyword>
<sequence>MFNSLMAGCLLEKRAGLKASLLARCLQRPEGGMTKSYINGHASNKAQNLSESWGFLLIDVCKRAKSRVNGHENRAPVVRQGPFCVWKWLYHVMVAEIFIIIFILWISEFGKSGEKQSRQPAQDRVN</sequence>
<keyword evidence="1" id="KW-1133">Transmembrane helix</keyword>
<evidence type="ECO:0000313" key="2">
    <source>
        <dbReference type="EMBL" id="MBF6639846.1"/>
    </source>
</evidence>
<organism evidence="2 3">
    <name type="scientific">Rouxiella silvae</name>
    <dbReference type="NCBI Taxonomy" id="1646373"/>
    <lineage>
        <taxon>Bacteria</taxon>
        <taxon>Pseudomonadati</taxon>
        <taxon>Pseudomonadota</taxon>
        <taxon>Gammaproteobacteria</taxon>
        <taxon>Enterobacterales</taxon>
        <taxon>Yersiniaceae</taxon>
        <taxon>Rouxiella</taxon>
    </lineage>
</organism>
<dbReference type="Proteomes" id="UP000705283">
    <property type="component" value="Unassembled WGS sequence"/>
</dbReference>
<dbReference type="AlphaFoldDB" id="A0AA40X714"/>
<evidence type="ECO:0000256" key="1">
    <source>
        <dbReference type="SAM" id="Phobius"/>
    </source>
</evidence>
<dbReference type="EMBL" id="JADMKS010000017">
    <property type="protein sequence ID" value="MBF6639846.1"/>
    <property type="molecule type" value="Genomic_DNA"/>
</dbReference>
<reference evidence="2" key="1">
    <citation type="submission" date="2020-11" db="EMBL/GenBank/DDBJ databases">
        <authorList>
            <person name="Lee S.D."/>
        </authorList>
    </citation>
    <scope>NUCLEOTIDE SEQUENCE</scope>
    <source>
        <strain evidence="2">SAP-2</strain>
    </source>
</reference>
<protein>
    <submittedName>
        <fullName evidence="2">Uncharacterized protein</fullName>
    </submittedName>
</protein>
<comment type="caution">
    <text evidence="2">The sequence shown here is derived from an EMBL/GenBank/DDBJ whole genome shotgun (WGS) entry which is preliminary data.</text>
</comment>
<feature type="transmembrane region" description="Helical" evidence="1">
    <location>
        <begin position="88"/>
        <end position="106"/>
    </location>
</feature>